<organism evidence="2 3">
    <name type="scientific">Shewanella gaetbuli</name>
    <dbReference type="NCBI Taxonomy" id="220752"/>
    <lineage>
        <taxon>Bacteria</taxon>
        <taxon>Pseudomonadati</taxon>
        <taxon>Pseudomonadota</taxon>
        <taxon>Gammaproteobacteria</taxon>
        <taxon>Alteromonadales</taxon>
        <taxon>Shewanellaceae</taxon>
        <taxon>Shewanella</taxon>
    </lineage>
</organism>
<dbReference type="InterPro" id="IPR007607">
    <property type="entry name" value="BacA/B"/>
</dbReference>
<accession>A0A9X2CMU5</accession>
<comment type="caution">
    <text evidence="2">The sequence shown here is derived from an EMBL/GenBank/DDBJ whole genome shotgun (WGS) entry which is preliminary data.</text>
</comment>
<name>A0A9X2CMU5_9GAMM</name>
<evidence type="ECO:0000256" key="1">
    <source>
        <dbReference type="ARBA" id="ARBA00044755"/>
    </source>
</evidence>
<evidence type="ECO:0000313" key="3">
    <source>
        <dbReference type="Proteomes" id="UP001139333"/>
    </source>
</evidence>
<reference evidence="2" key="1">
    <citation type="submission" date="2022-01" db="EMBL/GenBank/DDBJ databases">
        <title>Whole genome-based taxonomy of the Shewanellaceae.</title>
        <authorList>
            <person name="Martin-Rodriguez A.J."/>
        </authorList>
    </citation>
    <scope>NUCLEOTIDE SEQUENCE</scope>
    <source>
        <strain evidence="2">DSM 16422</strain>
    </source>
</reference>
<dbReference type="AlphaFoldDB" id="A0A9X2CMU5"/>
<dbReference type="Pfam" id="PF04519">
    <property type="entry name" value="Bactofilin"/>
    <property type="match status" value="1"/>
</dbReference>
<proteinExistence type="inferred from homology"/>
<dbReference type="RefSeq" id="WP_248996704.1">
    <property type="nucleotide sequence ID" value="NZ_JAKIKP010000014.1"/>
</dbReference>
<dbReference type="PANTHER" id="PTHR35024">
    <property type="entry name" value="HYPOTHETICAL CYTOSOLIC PROTEIN"/>
    <property type="match status" value="1"/>
</dbReference>
<dbReference type="PANTHER" id="PTHR35024:SF4">
    <property type="entry name" value="POLYMER-FORMING CYTOSKELETAL PROTEIN"/>
    <property type="match status" value="1"/>
</dbReference>
<sequence>MFNPKKENAQLSFIAQGCELTGQFNFNGDVMISGKLLGDVSTKGNVIVEAGGEINGDIHCNEINITGLVKGTVECHKLLISSTGTFEGDAYSEKLEVLDGGQFLGQRHKESKLSVE</sequence>
<comment type="similarity">
    <text evidence="1">Belongs to the bactofilin family.</text>
</comment>
<dbReference type="Proteomes" id="UP001139333">
    <property type="component" value="Unassembled WGS sequence"/>
</dbReference>
<protein>
    <submittedName>
        <fullName evidence="2">Polymer-forming cytoskeletal protein</fullName>
    </submittedName>
</protein>
<evidence type="ECO:0000313" key="2">
    <source>
        <dbReference type="EMBL" id="MCL1144035.1"/>
    </source>
</evidence>
<keyword evidence="3" id="KW-1185">Reference proteome</keyword>
<gene>
    <name evidence="2" type="ORF">L2672_15245</name>
</gene>
<dbReference type="EMBL" id="JAKIKP010000014">
    <property type="protein sequence ID" value="MCL1144035.1"/>
    <property type="molecule type" value="Genomic_DNA"/>
</dbReference>
<dbReference type="PROSITE" id="PS51257">
    <property type="entry name" value="PROKAR_LIPOPROTEIN"/>
    <property type="match status" value="1"/>
</dbReference>